<accession>A0ABS8T9H3</accession>
<protein>
    <submittedName>
        <fullName evidence="1">Copper chaperone</fullName>
    </submittedName>
</protein>
<comment type="caution">
    <text evidence="1">The sequence shown here is derived from an EMBL/GenBank/DDBJ whole genome shotgun (WGS) entry which is preliminary data.</text>
</comment>
<sequence>MRKTIRPMIPYSMGESLYTRQIGKYSHCKYWKDDEGPFNLAMAPLQLNGGDKKLFGTFSSVGDDNSSNVKGISMLARDLQSVILYDKEGKFAGVRRFHSKLPIEIDGTKIVIEDAIGSSGLDLKTDPGVPIVYAGFGALMLTTCISFISHSYGPCKTERPWLLALNHLLPRNLILSVAFKLELEQRELDVQLADMVKLGIRSRDIRNADIKPLVQNLQLLRTFVFILWLIARKTNS</sequence>
<dbReference type="Proteomes" id="UP000823775">
    <property type="component" value="Unassembled WGS sequence"/>
</dbReference>
<dbReference type="PANTHER" id="PTHR31566">
    <property type="entry name" value="CYTOCHROME C BIOGENESIS PROTEIN CCS1, CHLOROPLASTIC"/>
    <property type="match status" value="1"/>
</dbReference>
<dbReference type="InterPro" id="IPR023494">
    <property type="entry name" value="Cyt_c_bgen_Ccs1/CcsB/ResB"/>
</dbReference>
<keyword evidence="2" id="KW-1185">Reference proteome</keyword>
<dbReference type="EMBL" id="JACEIK010001212">
    <property type="protein sequence ID" value="MCD7467237.1"/>
    <property type="molecule type" value="Genomic_DNA"/>
</dbReference>
<evidence type="ECO:0000313" key="2">
    <source>
        <dbReference type="Proteomes" id="UP000823775"/>
    </source>
</evidence>
<proteinExistence type="predicted"/>
<evidence type="ECO:0000313" key="1">
    <source>
        <dbReference type="EMBL" id="MCD7467237.1"/>
    </source>
</evidence>
<name>A0ABS8T9H3_DATST</name>
<reference evidence="1 2" key="1">
    <citation type="journal article" date="2021" name="BMC Genomics">
        <title>Datura genome reveals duplications of psychoactive alkaloid biosynthetic genes and high mutation rate following tissue culture.</title>
        <authorList>
            <person name="Rajewski A."/>
            <person name="Carter-House D."/>
            <person name="Stajich J."/>
            <person name="Litt A."/>
        </authorList>
    </citation>
    <scope>NUCLEOTIDE SEQUENCE [LARGE SCALE GENOMIC DNA]</scope>
    <source>
        <strain evidence="1">AR-01</strain>
    </source>
</reference>
<gene>
    <name evidence="1" type="primary">CCS1_2</name>
    <name evidence="1" type="ORF">HAX54_004562</name>
</gene>
<dbReference type="PANTHER" id="PTHR31566:SF0">
    <property type="entry name" value="CYTOCHROME C BIOGENESIS PROTEIN CCS1, CHLOROPLASTIC"/>
    <property type="match status" value="1"/>
</dbReference>
<organism evidence="1 2">
    <name type="scientific">Datura stramonium</name>
    <name type="common">Jimsonweed</name>
    <name type="synonym">Common thornapple</name>
    <dbReference type="NCBI Taxonomy" id="4076"/>
    <lineage>
        <taxon>Eukaryota</taxon>
        <taxon>Viridiplantae</taxon>
        <taxon>Streptophyta</taxon>
        <taxon>Embryophyta</taxon>
        <taxon>Tracheophyta</taxon>
        <taxon>Spermatophyta</taxon>
        <taxon>Magnoliopsida</taxon>
        <taxon>eudicotyledons</taxon>
        <taxon>Gunneridae</taxon>
        <taxon>Pentapetalae</taxon>
        <taxon>asterids</taxon>
        <taxon>lamiids</taxon>
        <taxon>Solanales</taxon>
        <taxon>Solanaceae</taxon>
        <taxon>Solanoideae</taxon>
        <taxon>Datureae</taxon>
        <taxon>Datura</taxon>
    </lineage>
</organism>